<dbReference type="AlphaFoldDB" id="A0A6P1ZJ54"/>
<dbReference type="GO" id="GO:0008757">
    <property type="term" value="F:S-adenosylmethionine-dependent methyltransferase activity"/>
    <property type="evidence" value="ECO:0007669"/>
    <property type="project" value="InterPro"/>
</dbReference>
<evidence type="ECO:0000259" key="1">
    <source>
        <dbReference type="Pfam" id="PF08241"/>
    </source>
</evidence>
<keyword evidence="3" id="KW-0808">Transferase</keyword>
<proteinExistence type="predicted"/>
<dbReference type="Proteomes" id="UP000503251">
    <property type="component" value="Chromosome"/>
</dbReference>
<dbReference type="OrthoDB" id="262045at2"/>
<dbReference type="GO" id="GO:0032259">
    <property type="term" value="P:methylation"/>
    <property type="evidence" value="ECO:0007669"/>
    <property type="project" value="UniProtKB-KW"/>
</dbReference>
<gene>
    <name evidence="3" type="ORF">DQK91_10300</name>
    <name evidence="2" type="ORF">E8L03_10740</name>
</gene>
<sequence>MGIVERFARYEDANSFVSRIRARRAVHLQRLIDSIRSEKGSVRILDVGGTEKFWNCIDLTQFNGSVQIVLANVDALDAVRQPAIFSHAQQDGRRLEYEDNAFDLVHSNSVIEHVGTWADMCAFAKETQRVGQYYFVQTPSYWFPVEPHCLFPFFQYLPRPARLFLVRRFRLGHWPKAASVDEGMRIIESASLLTRSMLGSLFPEAAILVEKFCLLNKSFMATNHPAPGQ</sequence>
<dbReference type="InterPro" id="IPR029063">
    <property type="entry name" value="SAM-dependent_MTases_sf"/>
</dbReference>
<evidence type="ECO:0000313" key="4">
    <source>
        <dbReference type="Proteomes" id="UP000434052"/>
    </source>
</evidence>
<name>A0A6P1ZJ54_9BACT</name>
<evidence type="ECO:0000313" key="3">
    <source>
        <dbReference type="EMBL" id="TVM33616.1"/>
    </source>
</evidence>
<evidence type="ECO:0000313" key="5">
    <source>
        <dbReference type="Proteomes" id="UP000503251"/>
    </source>
</evidence>
<dbReference type="RefSeq" id="WP_144305281.1">
    <property type="nucleotide sequence ID" value="NZ_CP039543.1"/>
</dbReference>
<dbReference type="EMBL" id="QMIF01000006">
    <property type="protein sequence ID" value="TVM33616.1"/>
    <property type="molecule type" value="Genomic_DNA"/>
</dbReference>
<keyword evidence="5" id="KW-1185">Reference proteome</keyword>
<accession>A0A6P1ZJ54</accession>
<evidence type="ECO:0000313" key="2">
    <source>
        <dbReference type="EMBL" id="QJT09388.1"/>
    </source>
</evidence>
<organism evidence="3 4">
    <name type="scientific">Oceanidesulfovibrio marinus</name>
    <dbReference type="NCBI Taxonomy" id="370038"/>
    <lineage>
        <taxon>Bacteria</taxon>
        <taxon>Pseudomonadati</taxon>
        <taxon>Thermodesulfobacteriota</taxon>
        <taxon>Desulfovibrionia</taxon>
        <taxon>Desulfovibrionales</taxon>
        <taxon>Desulfovibrionaceae</taxon>
        <taxon>Oceanidesulfovibrio</taxon>
    </lineage>
</organism>
<dbReference type="InterPro" id="IPR013216">
    <property type="entry name" value="Methyltransf_11"/>
</dbReference>
<reference evidence="2 5" key="2">
    <citation type="submission" date="2019-04" db="EMBL/GenBank/DDBJ databases">
        <title>Isolation and culture of sulfate reducing bacteria from the cold seep of the South China Sea.</title>
        <authorList>
            <person name="Sun C."/>
            <person name="Liu R."/>
        </authorList>
    </citation>
    <scope>NUCLEOTIDE SEQUENCE [LARGE SCALE GENOMIC DNA]</scope>
    <source>
        <strain evidence="2 5">CS1</strain>
    </source>
</reference>
<dbReference type="SUPFAM" id="SSF53335">
    <property type="entry name" value="S-adenosyl-L-methionine-dependent methyltransferases"/>
    <property type="match status" value="1"/>
</dbReference>
<dbReference type="Gene3D" id="3.40.50.150">
    <property type="entry name" value="Vaccinia Virus protein VP39"/>
    <property type="match status" value="1"/>
</dbReference>
<reference evidence="3 4" key="1">
    <citation type="submission" date="2018-06" db="EMBL/GenBank/DDBJ databases">
        <title>Complete genome of Desulfovibrio marinus P48SEP.</title>
        <authorList>
            <person name="Crispim J.S."/>
            <person name="Vidigal P.M.P."/>
            <person name="Silva L.C.F."/>
            <person name="Araujo L.C."/>
            <person name="Laguardia C.N."/>
            <person name="Dias R.S."/>
            <person name="Sousa M.P."/>
            <person name="Paula S.O."/>
            <person name="Silva C."/>
        </authorList>
    </citation>
    <scope>NUCLEOTIDE SEQUENCE [LARGE SCALE GENOMIC DNA]</scope>
    <source>
        <strain evidence="3 4">P48SEP</strain>
    </source>
</reference>
<feature type="domain" description="Methyltransferase type 11" evidence="1">
    <location>
        <begin position="83"/>
        <end position="130"/>
    </location>
</feature>
<keyword evidence="3" id="KW-0489">Methyltransferase</keyword>
<protein>
    <submittedName>
        <fullName evidence="3">Class I SAM-dependent methyltransferase</fullName>
    </submittedName>
</protein>
<dbReference type="Proteomes" id="UP000434052">
    <property type="component" value="Unassembled WGS sequence"/>
</dbReference>
<dbReference type="EMBL" id="CP039543">
    <property type="protein sequence ID" value="QJT09388.1"/>
    <property type="molecule type" value="Genomic_DNA"/>
</dbReference>
<dbReference type="Pfam" id="PF08241">
    <property type="entry name" value="Methyltransf_11"/>
    <property type="match status" value="1"/>
</dbReference>